<reference evidence="2" key="1">
    <citation type="submission" date="2020-11" db="EMBL/GenBank/DDBJ databases">
        <authorList>
            <person name="Tran Van P."/>
        </authorList>
    </citation>
    <scope>NUCLEOTIDE SEQUENCE</scope>
</reference>
<feature type="region of interest" description="Disordered" evidence="1">
    <location>
        <begin position="137"/>
        <end position="193"/>
    </location>
</feature>
<protein>
    <submittedName>
        <fullName evidence="2">Uncharacterized protein</fullName>
    </submittedName>
</protein>
<dbReference type="EMBL" id="OC002060">
    <property type="protein sequence ID" value="CAD7261212.1"/>
    <property type="molecule type" value="Genomic_DNA"/>
</dbReference>
<evidence type="ECO:0000313" key="2">
    <source>
        <dbReference type="EMBL" id="CAD7261212.1"/>
    </source>
</evidence>
<accession>A0A7R9AVF6</accession>
<feature type="compositionally biased region" description="Basic and acidic residues" evidence="1">
    <location>
        <begin position="137"/>
        <end position="154"/>
    </location>
</feature>
<dbReference type="AlphaFoldDB" id="A0A7R9AVF6"/>
<evidence type="ECO:0000256" key="1">
    <source>
        <dbReference type="SAM" id="MobiDB-lite"/>
    </source>
</evidence>
<sequence>MRMLSKGRIKARQKKMHMIARLLDLPSNALPCPSPPVYNLLAHRHIDGATRIGKVEIEEVNPHLLGESGKPFRKNHPQFTRSEIRTSISPSSAVELNTTSALASYATEAGRLSRDGVHHRPLFTVNKVPGFAAAMRRESLTPGKPRGDSQERLGRASVSGPSGPHHAGAVKSRDGSPRSPKLPRPRSEEIPLEDMGSKENAICNNYKALLMEIARILNSQFIIAILSCSVFRVSYTNIDLKNSEHKSRDSSPLESPLAPSPPILSPDRVLPARRLVLIASSPVSPAPLLQPPSLGITESPLESDPQPESPGPAPPLVSEETSFTEDSGEDRRGRRKGMVETV</sequence>
<organism evidence="2">
    <name type="scientific">Timema shepardi</name>
    <name type="common">Walking stick</name>
    <dbReference type="NCBI Taxonomy" id="629360"/>
    <lineage>
        <taxon>Eukaryota</taxon>
        <taxon>Metazoa</taxon>
        <taxon>Ecdysozoa</taxon>
        <taxon>Arthropoda</taxon>
        <taxon>Hexapoda</taxon>
        <taxon>Insecta</taxon>
        <taxon>Pterygota</taxon>
        <taxon>Neoptera</taxon>
        <taxon>Polyneoptera</taxon>
        <taxon>Phasmatodea</taxon>
        <taxon>Timematodea</taxon>
        <taxon>Timematoidea</taxon>
        <taxon>Timematidae</taxon>
        <taxon>Timema</taxon>
    </lineage>
</organism>
<proteinExistence type="predicted"/>
<gene>
    <name evidence="2" type="ORF">TSIB3V08_LOCUS5356</name>
</gene>
<feature type="region of interest" description="Disordered" evidence="1">
    <location>
        <begin position="286"/>
        <end position="342"/>
    </location>
</feature>
<feature type="region of interest" description="Disordered" evidence="1">
    <location>
        <begin position="243"/>
        <end position="265"/>
    </location>
</feature>
<name>A0A7R9AVF6_TIMSH</name>